<dbReference type="Gene3D" id="1.50.10.10">
    <property type="match status" value="1"/>
</dbReference>
<feature type="domain" description="Glycoside hydrolase family 65 central catalytic" evidence="4">
    <location>
        <begin position="323"/>
        <end position="682"/>
    </location>
</feature>
<keyword evidence="2" id="KW-0328">Glycosyltransferase</keyword>
<evidence type="ECO:0000313" key="8">
    <source>
        <dbReference type="Proteomes" id="UP001597120"/>
    </source>
</evidence>
<dbReference type="PANTHER" id="PTHR11051:SF8">
    <property type="entry name" value="PROTEIN-GLUCOSYLGALACTOSYLHYDROXYLYSINE GLUCOSIDASE"/>
    <property type="match status" value="1"/>
</dbReference>
<dbReference type="PANTHER" id="PTHR11051">
    <property type="entry name" value="GLYCOSYL HYDROLASE-RELATED"/>
    <property type="match status" value="1"/>
</dbReference>
<dbReference type="InterPro" id="IPR005195">
    <property type="entry name" value="Glyco_hydro_65_M"/>
</dbReference>
<evidence type="ECO:0000259" key="6">
    <source>
        <dbReference type="Pfam" id="PF03636"/>
    </source>
</evidence>
<name>A0ABW3DD07_9BACL</name>
<evidence type="ECO:0000259" key="5">
    <source>
        <dbReference type="Pfam" id="PF03633"/>
    </source>
</evidence>
<dbReference type="Pfam" id="PF03636">
    <property type="entry name" value="Glyco_hydro_65N"/>
    <property type="match status" value="1"/>
</dbReference>
<dbReference type="EMBL" id="JBHTIU010000047">
    <property type="protein sequence ID" value="MFD0870441.1"/>
    <property type="molecule type" value="Genomic_DNA"/>
</dbReference>
<dbReference type="SUPFAM" id="SSF48208">
    <property type="entry name" value="Six-hairpin glycosidases"/>
    <property type="match status" value="1"/>
</dbReference>
<evidence type="ECO:0000256" key="1">
    <source>
        <dbReference type="ARBA" id="ARBA00006768"/>
    </source>
</evidence>
<dbReference type="Proteomes" id="UP001597120">
    <property type="component" value="Unassembled WGS sequence"/>
</dbReference>
<keyword evidence="7" id="KW-0378">Hydrolase</keyword>
<dbReference type="InterPro" id="IPR005196">
    <property type="entry name" value="Glyco_hydro_65_N"/>
</dbReference>
<dbReference type="InterPro" id="IPR011013">
    <property type="entry name" value="Gal_mutarotase_sf_dom"/>
</dbReference>
<keyword evidence="8" id="KW-1185">Reference proteome</keyword>
<reference evidence="8" key="1">
    <citation type="journal article" date="2019" name="Int. J. Syst. Evol. Microbiol.">
        <title>The Global Catalogue of Microorganisms (GCM) 10K type strain sequencing project: providing services to taxonomists for standard genome sequencing and annotation.</title>
        <authorList>
            <consortium name="The Broad Institute Genomics Platform"/>
            <consortium name="The Broad Institute Genome Sequencing Center for Infectious Disease"/>
            <person name="Wu L."/>
            <person name="Ma J."/>
        </authorList>
    </citation>
    <scope>NUCLEOTIDE SEQUENCE [LARGE SCALE GENOMIC DNA]</scope>
    <source>
        <strain evidence="8">CCUG 57263</strain>
    </source>
</reference>
<dbReference type="RefSeq" id="WP_379289102.1">
    <property type="nucleotide sequence ID" value="NZ_JBHTIU010000047.1"/>
</dbReference>
<dbReference type="Pfam" id="PF03633">
    <property type="entry name" value="Glyco_hydro_65C"/>
    <property type="match status" value="1"/>
</dbReference>
<evidence type="ECO:0000313" key="7">
    <source>
        <dbReference type="EMBL" id="MFD0870441.1"/>
    </source>
</evidence>
<dbReference type="InterPro" id="IPR012341">
    <property type="entry name" value="6hp_glycosidase-like_sf"/>
</dbReference>
<evidence type="ECO:0000256" key="3">
    <source>
        <dbReference type="ARBA" id="ARBA00022679"/>
    </source>
</evidence>
<dbReference type="PIRSF" id="PIRSF036289">
    <property type="entry name" value="Glycosyl_hydrolase_malt_phosph"/>
    <property type="match status" value="1"/>
</dbReference>
<dbReference type="InterPro" id="IPR017045">
    <property type="entry name" value="Malt_Pase/Glycosyl_Hdrlase"/>
</dbReference>
<organism evidence="7 8">
    <name type="scientific">Paenibacillus residui</name>
    <dbReference type="NCBI Taxonomy" id="629724"/>
    <lineage>
        <taxon>Bacteria</taxon>
        <taxon>Bacillati</taxon>
        <taxon>Bacillota</taxon>
        <taxon>Bacilli</taxon>
        <taxon>Bacillales</taxon>
        <taxon>Paenibacillaceae</taxon>
        <taxon>Paenibacillus</taxon>
    </lineage>
</organism>
<dbReference type="InterPro" id="IPR037018">
    <property type="entry name" value="GH65_N"/>
</dbReference>
<sequence length="762" mass="87344">MNNDNLRFQVRQLSLDNDDLMLNETLFHNANGYLGVRSNFEEGYPDGYLSIRGQYINGFYDFAEMKQAEKLYGLVEEKQTMLNVADTQGIKLYINGEEFSMFDGEVVESSRTLDMGRGWSMREVLWRSPEKHEVRITVKRMASFHLLPLFTIEYEVESVNFDGELRLVSTHIGNVQNYFNPNDPRVAGETFQYILPVSAEFVGETSLLVSNTSKSGLQVASAVRHECSKAGQESRFIEDGTAIYEWKTELAPGEKATLVKYTVLSDSIRSASCRDEALKLMERVSAIGLNRLYEEQEKYLTEYWENCAVNIYGDDELSMAVYFNLYQLIQSVGKDAYSNIAAKGLSGEGYEGHYFWDTEMYMMPFFSLTNPEIAKSLIRYRHNILDQARDHARLMGHARGALYPWRTIMGKECSGYFPSGSAQYHINGDIAYAIITYYLLTKDTELMLECGAEILFETARLWLDAGHEHKGKFHIHNVTGPDEYTCLVNNNYYTNVLAQYHLQWASKFYHLLQEQDSGAFSKVIGKIGLTEAEIAAFREAAERMYLPYDEELDINPQDDSFLSKKKWDIAGTPKDKFPLLLHYHPLYLYRHQVCKQPDTVLAHFILEDAQKLSTIRNSFNYYEKITTHDSSLSTCIFSIMASKLGLHDKAYEYFGESSKLDLFNTHKNTKDGIHAANLGGTYMAIVYGFGGLRVKEQGLFIAPALPDLWEGYDFKIRFEDSLIQIVVRRGAFEVLLLKGTTKEIHIYGEKHTLKDRLQVELK</sequence>
<dbReference type="GO" id="GO:0016787">
    <property type="term" value="F:hydrolase activity"/>
    <property type="evidence" value="ECO:0007669"/>
    <property type="project" value="UniProtKB-KW"/>
</dbReference>
<accession>A0ABW3DD07</accession>
<feature type="domain" description="Glycoside hydrolase family 65 N-terminal" evidence="6">
    <location>
        <begin position="14"/>
        <end position="264"/>
    </location>
</feature>
<evidence type="ECO:0000259" key="4">
    <source>
        <dbReference type="Pfam" id="PF03632"/>
    </source>
</evidence>
<dbReference type="Gene3D" id="2.70.98.40">
    <property type="entry name" value="Glycoside hydrolase, family 65, N-terminal domain"/>
    <property type="match status" value="1"/>
</dbReference>
<dbReference type="Pfam" id="PF03632">
    <property type="entry name" value="Glyco_hydro_65m"/>
    <property type="match status" value="1"/>
</dbReference>
<keyword evidence="3" id="KW-0808">Transferase</keyword>
<protein>
    <submittedName>
        <fullName evidence="7">Glycoside hydrolase family 65 protein</fullName>
    </submittedName>
</protein>
<proteinExistence type="inferred from homology"/>
<comment type="caution">
    <text evidence="7">The sequence shown here is derived from an EMBL/GenBank/DDBJ whole genome shotgun (WGS) entry which is preliminary data.</text>
</comment>
<gene>
    <name evidence="7" type="ORF">ACFQ03_14900</name>
</gene>
<dbReference type="InterPro" id="IPR005194">
    <property type="entry name" value="Glyco_hydro_65_C"/>
</dbReference>
<comment type="similarity">
    <text evidence="1">Belongs to the glycosyl hydrolase 65 family.</text>
</comment>
<evidence type="ECO:0000256" key="2">
    <source>
        <dbReference type="ARBA" id="ARBA00022676"/>
    </source>
</evidence>
<dbReference type="SUPFAM" id="SSF74650">
    <property type="entry name" value="Galactose mutarotase-like"/>
    <property type="match status" value="1"/>
</dbReference>
<feature type="domain" description="Glycoside hydrolase family 65 C-terminal" evidence="5">
    <location>
        <begin position="692"/>
        <end position="753"/>
    </location>
</feature>
<dbReference type="Gene3D" id="2.60.420.10">
    <property type="entry name" value="Maltose phosphorylase, domain 3"/>
    <property type="match status" value="1"/>
</dbReference>
<dbReference type="InterPro" id="IPR008928">
    <property type="entry name" value="6-hairpin_glycosidase_sf"/>
</dbReference>